<evidence type="ECO:0000313" key="2">
    <source>
        <dbReference type="EMBL" id="MBI6120584.1"/>
    </source>
</evidence>
<organism evidence="2 3">
    <name type="scientific">Salegentibacter maritimus</name>
    <dbReference type="NCBI Taxonomy" id="2794347"/>
    <lineage>
        <taxon>Bacteria</taxon>
        <taxon>Pseudomonadati</taxon>
        <taxon>Bacteroidota</taxon>
        <taxon>Flavobacteriia</taxon>
        <taxon>Flavobacteriales</taxon>
        <taxon>Flavobacteriaceae</taxon>
        <taxon>Salegentibacter</taxon>
    </lineage>
</organism>
<reference evidence="2 3" key="1">
    <citation type="submission" date="2020-12" db="EMBL/GenBank/DDBJ databases">
        <title>Salegentibacter orientalis sp. nov., isolated from costal sediment.</title>
        <authorList>
            <person name="Lian F.-B."/>
        </authorList>
    </citation>
    <scope>NUCLEOTIDE SEQUENCE [LARGE SCALE GENOMIC DNA]</scope>
    <source>
        <strain evidence="2 3">F60176</strain>
    </source>
</reference>
<dbReference type="InterPro" id="IPR037523">
    <property type="entry name" value="VOC_core"/>
</dbReference>
<keyword evidence="3" id="KW-1185">Reference proteome</keyword>
<proteinExistence type="predicted"/>
<dbReference type="InterPro" id="IPR029068">
    <property type="entry name" value="Glyas_Bleomycin-R_OHBP_Dase"/>
</dbReference>
<dbReference type="PROSITE" id="PS51819">
    <property type="entry name" value="VOC"/>
    <property type="match status" value="1"/>
</dbReference>
<dbReference type="RefSeq" id="WP_198638892.1">
    <property type="nucleotide sequence ID" value="NZ_JAEHNY010000009.1"/>
</dbReference>
<dbReference type="Gene3D" id="3.10.180.10">
    <property type="entry name" value="2,3-Dihydroxybiphenyl 1,2-Dioxygenase, domain 1"/>
    <property type="match status" value="1"/>
</dbReference>
<dbReference type="SUPFAM" id="SSF54593">
    <property type="entry name" value="Glyoxalase/Bleomycin resistance protein/Dihydroxybiphenyl dioxygenase"/>
    <property type="match status" value="1"/>
</dbReference>
<dbReference type="EMBL" id="JAEHNY010000009">
    <property type="protein sequence ID" value="MBI6120584.1"/>
    <property type="molecule type" value="Genomic_DNA"/>
</dbReference>
<protein>
    <submittedName>
        <fullName evidence="2">VOC family protein</fullName>
    </submittedName>
</protein>
<gene>
    <name evidence="2" type="ORF">I6U50_11195</name>
</gene>
<comment type="caution">
    <text evidence="2">The sequence shown here is derived from an EMBL/GenBank/DDBJ whole genome shotgun (WGS) entry which is preliminary data.</text>
</comment>
<sequence>MKNVSSAVIILFAATSSENPGKLKKDHDTIRVKDLKVSVPFYRDILGLEQIDNAGLGDHIKWFKLGNEVQVHLVESDIVVEKNKGVHSAFNTQNLTKFMEFLKAKNIAFENGDGEKNTFTDRPDGVRQIYFQDPDGYWIEVNDNKLP</sequence>
<dbReference type="Pfam" id="PF00903">
    <property type="entry name" value="Glyoxalase"/>
    <property type="match status" value="1"/>
</dbReference>
<feature type="domain" description="VOC" evidence="1">
    <location>
        <begin position="24"/>
        <end position="144"/>
    </location>
</feature>
<evidence type="ECO:0000259" key="1">
    <source>
        <dbReference type="PROSITE" id="PS51819"/>
    </source>
</evidence>
<dbReference type="InterPro" id="IPR004360">
    <property type="entry name" value="Glyas_Fos-R_dOase_dom"/>
</dbReference>
<evidence type="ECO:0000313" key="3">
    <source>
        <dbReference type="Proteomes" id="UP000635665"/>
    </source>
</evidence>
<accession>A0ABS0THN8</accession>
<dbReference type="Proteomes" id="UP000635665">
    <property type="component" value="Unassembled WGS sequence"/>
</dbReference>
<name>A0ABS0THN8_9FLAO</name>